<dbReference type="AlphaFoldDB" id="A0A383AZ39"/>
<reference evidence="1" key="1">
    <citation type="submission" date="2018-05" db="EMBL/GenBank/DDBJ databases">
        <authorList>
            <person name="Lanie J.A."/>
            <person name="Ng W.-L."/>
            <person name="Kazmierczak K.M."/>
            <person name="Andrzejewski T.M."/>
            <person name="Davidsen T.M."/>
            <person name="Wayne K.J."/>
            <person name="Tettelin H."/>
            <person name="Glass J.I."/>
            <person name="Rusch D."/>
            <person name="Podicherti R."/>
            <person name="Tsui H.-C.T."/>
            <person name="Winkler M.E."/>
        </authorList>
    </citation>
    <scope>NUCLEOTIDE SEQUENCE</scope>
</reference>
<proteinExistence type="predicted"/>
<sequence length="226" mass="24644">MNKTPTFLLSGLATVMVMIALVQTGTIRFNDGLLFAQFERNALILKRELVVNSPVIGQEKQDVLKLKNGSTYNGEFVKIESGNVLFKISYEGAFGPQRVKINEIKMLKLSDGTEIIKNGKIKRKAKETITIQPGDKIMVTYGAISKSVTGLFYGFDNGEISIQKFDKDQKAFYTIIPAHLVANIIVLQIKSAESVPQVAVAISCGFIMVALSASDGFDAEVGLTMG</sequence>
<accession>A0A383AZ39</accession>
<feature type="non-terminal residue" evidence="1">
    <location>
        <position position="226"/>
    </location>
</feature>
<name>A0A383AZ39_9ZZZZ</name>
<dbReference type="EMBL" id="UINC01195976">
    <property type="protein sequence ID" value="SVE12789.1"/>
    <property type="molecule type" value="Genomic_DNA"/>
</dbReference>
<organism evidence="1">
    <name type="scientific">marine metagenome</name>
    <dbReference type="NCBI Taxonomy" id="408172"/>
    <lineage>
        <taxon>unclassified sequences</taxon>
        <taxon>metagenomes</taxon>
        <taxon>ecological metagenomes</taxon>
    </lineage>
</organism>
<gene>
    <name evidence="1" type="ORF">METZ01_LOCUS465643</name>
</gene>
<protein>
    <submittedName>
        <fullName evidence="1">Uncharacterized protein</fullName>
    </submittedName>
</protein>
<evidence type="ECO:0000313" key="1">
    <source>
        <dbReference type="EMBL" id="SVE12789.1"/>
    </source>
</evidence>